<sequence>MTQRVKLSTQDRAAPRDGSTFGSGTNAQQWTIIREVANGVEAYKISPVTALDLCLTVRPSTTGIQNENFIRLFPCADLRPVPTCKAAAIGRSSQRFLAPMSTIGCTQVLRHEAWHASRLNATHSILWVSNRLIEALPEPPSFLLQTVINTQYCVARNNVLGSSPPFLLLPICGPATATLKINAFGSCPCRNRAMETWLACFNWASEWIAGFVL</sequence>
<gene>
    <name evidence="2" type="ORF">BCR44DRAFT_1247422</name>
</gene>
<keyword evidence="3" id="KW-1185">Reference proteome</keyword>
<comment type="caution">
    <text evidence="2">The sequence shown here is derived from an EMBL/GenBank/DDBJ whole genome shotgun (WGS) entry which is preliminary data.</text>
</comment>
<proteinExistence type="predicted"/>
<protein>
    <submittedName>
        <fullName evidence="2">Uncharacterized protein</fullName>
    </submittedName>
</protein>
<feature type="compositionally biased region" description="Polar residues" evidence="1">
    <location>
        <begin position="1"/>
        <end position="11"/>
    </location>
</feature>
<name>A0A1Y2I0C0_9FUNG</name>
<evidence type="ECO:0000313" key="3">
    <source>
        <dbReference type="Proteomes" id="UP000193411"/>
    </source>
</evidence>
<dbReference type="Proteomes" id="UP000193411">
    <property type="component" value="Unassembled WGS sequence"/>
</dbReference>
<reference evidence="2 3" key="1">
    <citation type="submission" date="2016-07" db="EMBL/GenBank/DDBJ databases">
        <title>Pervasive Adenine N6-methylation of Active Genes in Fungi.</title>
        <authorList>
            <consortium name="DOE Joint Genome Institute"/>
            <person name="Mondo S.J."/>
            <person name="Dannebaum R.O."/>
            <person name="Kuo R.C."/>
            <person name="Labutti K."/>
            <person name="Haridas S."/>
            <person name="Kuo A."/>
            <person name="Salamov A."/>
            <person name="Ahrendt S.R."/>
            <person name="Lipzen A."/>
            <person name="Sullivan W."/>
            <person name="Andreopoulos W.B."/>
            <person name="Clum A."/>
            <person name="Lindquist E."/>
            <person name="Daum C."/>
            <person name="Ramamoorthy G.K."/>
            <person name="Gryganskyi A."/>
            <person name="Culley D."/>
            <person name="Magnuson J.K."/>
            <person name="James T.Y."/>
            <person name="O'Malley M.A."/>
            <person name="Stajich J.E."/>
            <person name="Spatafora J.W."/>
            <person name="Visel A."/>
            <person name="Grigoriev I.V."/>
        </authorList>
    </citation>
    <scope>NUCLEOTIDE SEQUENCE [LARGE SCALE GENOMIC DNA]</scope>
    <source>
        <strain evidence="2 3">PL171</strain>
    </source>
</reference>
<evidence type="ECO:0000313" key="2">
    <source>
        <dbReference type="EMBL" id="ORZ39423.1"/>
    </source>
</evidence>
<organism evidence="2 3">
    <name type="scientific">Catenaria anguillulae PL171</name>
    <dbReference type="NCBI Taxonomy" id="765915"/>
    <lineage>
        <taxon>Eukaryota</taxon>
        <taxon>Fungi</taxon>
        <taxon>Fungi incertae sedis</taxon>
        <taxon>Blastocladiomycota</taxon>
        <taxon>Blastocladiomycetes</taxon>
        <taxon>Blastocladiales</taxon>
        <taxon>Catenariaceae</taxon>
        <taxon>Catenaria</taxon>
    </lineage>
</organism>
<evidence type="ECO:0000256" key="1">
    <source>
        <dbReference type="SAM" id="MobiDB-lite"/>
    </source>
</evidence>
<dbReference type="EMBL" id="MCFL01000005">
    <property type="protein sequence ID" value="ORZ39423.1"/>
    <property type="molecule type" value="Genomic_DNA"/>
</dbReference>
<feature type="region of interest" description="Disordered" evidence="1">
    <location>
        <begin position="1"/>
        <end position="24"/>
    </location>
</feature>
<accession>A0A1Y2I0C0</accession>
<dbReference type="AlphaFoldDB" id="A0A1Y2I0C0"/>